<evidence type="ECO:0000256" key="1">
    <source>
        <dbReference type="ARBA" id="ARBA00007169"/>
    </source>
</evidence>
<reference evidence="3 4" key="1">
    <citation type="submission" date="2024-09" db="EMBL/GenBank/DDBJ databases">
        <authorList>
            <person name="Sun Q."/>
            <person name="Mori K."/>
        </authorList>
    </citation>
    <scope>NUCLEOTIDE SEQUENCE [LARGE SCALE GENOMIC DNA]</scope>
    <source>
        <strain evidence="3 4">TBRC 1432</strain>
    </source>
</reference>
<dbReference type="PANTHER" id="PTHR11487:SF0">
    <property type="entry name" value="S-ACYL FATTY ACID SYNTHASE THIOESTERASE, MEDIUM CHAIN"/>
    <property type="match status" value="1"/>
</dbReference>
<evidence type="ECO:0000313" key="3">
    <source>
        <dbReference type="EMBL" id="MFC0541618.1"/>
    </source>
</evidence>
<dbReference type="EMBL" id="JBHLUD010000002">
    <property type="protein sequence ID" value="MFC0541618.1"/>
    <property type="molecule type" value="Genomic_DNA"/>
</dbReference>
<dbReference type="Pfam" id="PF00975">
    <property type="entry name" value="Thioesterase"/>
    <property type="match status" value="1"/>
</dbReference>
<dbReference type="InterPro" id="IPR012223">
    <property type="entry name" value="TEII"/>
</dbReference>
<sequence length="243" mass="26919">MNNRWIARPRRAASPRLRLICFPHVGAGAAAFNSWLDHLPEDVELCAVRPPGRENRLREPLVEDGRELLDQLEPIVAPLLDVPFFVVGHCSGSVLAYEFVRRLRDRGAALPERVVLSSAEGPTVRQIDDPLHLLPRGELLRRVVKYGGMAEEVLADPELMDMFERILRADYRVIERLAYSPGPALDVPITVIGGRRDEFVSQEAMSAWEAETTAGFELRLLDAGHYVLAEAGAVIGQLVGGEA</sequence>
<accession>A0ABV6MMU1</accession>
<protein>
    <submittedName>
        <fullName evidence="3">Thioesterase II family protein</fullName>
    </submittedName>
</protein>
<keyword evidence="4" id="KW-1185">Reference proteome</keyword>
<comment type="caution">
    <text evidence="3">The sequence shown here is derived from an EMBL/GenBank/DDBJ whole genome shotgun (WGS) entry which is preliminary data.</text>
</comment>
<evidence type="ECO:0000313" key="4">
    <source>
        <dbReference type="Proteomes" id="UP001589810"/>
    </source>
</evidence>
<dbReference type="InterPro" id="IPR001031">
    <property type="entry name" value="Thioesterase"/>
</dbReference>
<evidence type="ECO:0000259" key="2">
    <source>
        <dbReference type="Pfam" id="PF00975"/>
    </source>
</evidence>
<dbReference type="InterPro" id="IPR029058">
    <property type="entry name" value="AB_hydrolase_fold"/>
</dbReference>
<comment type="similarity">
    <text evidence="1">Belongs to the thioesterase family.</text>
</comment>
<dbReference type="RefSeq" id="WP_273942354.1">
    <property type="nucleotide sequence ID" value="NZ_CP097263.1"/>
</dbReference>
<proteinExistence type="inferred from homology"/>
<gene>
    <name evidence="3" type="ORF">ACFFH7_09005</name>
</gene>
<dbReference type="SUPFAM" id="SSF53474">
    <property type="entry name" value="alpha/beta-Hydrolases"/>
    <property type="match status" value="1"/>
</dbReference>
<dbReference type="Gene3D" id="3.40.50.1820">
    <property type="entry name" value="alpha/beta hydrolase"/>
    <property type="match status" value="1"/>
</dbReference>
<organism evidence="3 4">
    <name type="scientific">Kutzneria chonburiensis</name>
    <dbReference type="NCBI Taxonomy" id="1483604"/>
    <lineage>
        <taxon>Bacteria</taxon>
        <taxon>Bacillati</taxon>
        <taxon>Actinomycetota</taxon>
        <taxon>Actinomycetes</taxon>
        <taxon>Pseudonocardiales</taxon>
        <taxon>Pseudonocardiaceae</taxon>
        <taxon>Kutzneria</taxon>
    </lineage>
</organism>
<feature type="domain" description="Thioesterase" evidence="2">
    <location>
        <begin position="18"/>
        <end position="235"/>
    </location>
</feature>
<name>A0ABV6MMU1_9PSEU</name>
<dbReference type="Proteomes" id="UP001589810">
    <property type="component" value="Unassembled WGS sequence"/>
</dbReference>
<dbReference type="PANTHER" id="PTHR11487">
    <property type="entry name" value="THIOESTERASE"/>
    <property type="match status" value="1"/>
</dbReference>